<dbReference type="SMART" id="SM00881">
    <property type="entry name" value="CoA_binding"/>
    <property type="match status" value="1"/>
</dbReference>
<dbReference type="EMBL" id="VRTS01000010">
    <property type="protein sequence ID" value="TXK59816.1"/>
    <property type="molecule type" value="Genomic_DNA"/>
</dbReference>
<evidence type="ECO:0000313" key="2">
    <source>
        <dbReference type="EMBL" id="TXK59816.1"/>
    </source>
</evidence>
<dbReference type="InterPro" id="IPR003781">
    <property type="entry name" value="CoA-bd"/>
</dbReference>
<evidence type="ECO:0000259" key="1">
    <source>
        <dbReference type="SMART" id="SM00881"/>
    </source>
</evidence>
<name>A0A5C8KKM7_9GAMM</name>
<dbReference type="Pfam" id="PF13380">
    <property type="entry name" value="CoA_binding_2"/>
    <property type="match status" value="1"/>
</dbReference>
<gene>
    <name evidence="2" type="ORF">FU658_12745</name>
</gene>
<accession>A0A5C8KKM7</accession>
<protein>
    <submittedName>
        <fullName evidence="2">CoA-binding protein</fullName>
    </submittedName>
</protein>
<dbReference type="OrthoDB" id="9804695at2"/>
<dbReference type="SUPFAM" id="SSF51735">
    <property type="entry name" value="NAD(P)-binding Rossmann-fold domains"/>
    <property type="match status" value="1"/>
</dbReference>
<proteinExistence type="predicted"/>
<dbReference type="Gene3D" id="3.40.50.720">
    <property type="entry name" value="NAD(P)-binding Rossmann-like Domain"/>
    <property type="match status" value="1"/>
</dbReference>
<reference evidence="2 3" key="1">
    <citation type="submission" date="2019-08" db="EMBL/GenBank/DDBJ databases">
        <authorList>
            <person name="Karlyshev A.V."/>
        </authorList>
    </citation>
    <scope>NUCLEOTIDE SEQUENCE [LARGE SCALE GENOMIC DNA]</scope>
    <source>
        <strain evidence="2 3">Alg18-2.2</strain>
    </source>
</reference>
<dbReference type="AlphaFoldDB" id="A0A5C8KKM7"/>
<evidence type="ECO:0000313" key="3">
    <source>
        <dbReference type="Proteomes" id="UP000321248"/>
    </source>
</evidence>
<keyword evidence="3" id="KW-1185">Reference proteome</keyword>
<dbReference type="InterPro" id="IPR036291">
    <property type="entry name" value="NAD(P)-bd_dom_sf"/>
</dbReference>
<dbReference type="PANTHER" id="PTHR33303">
    <property type="entry name" value="CYTOPLASMIC PROTEIN-RELATED"/>
    <property type="match status" value="1"/>
</dbReference>
<feature type="domain" description="CoA-binding" evidence="1">
    <location>
        <begin position="20"/>
        <end position="118"/>
    </location>
</feature>
<sequence length="154" mass="17126">MNSPDWRLRLIEDEAGIGALLARTARIAVLGIKPESRADQPAHYVPAYAQKRGFDVIPVPVYYPDVTEILGQKVFREVSAIGGRVDLVNVFRRPGDLAPHLDDLLAARPGAVWLQSGIREDDFARQLAGAGIDVVQDRCILVELRRRAHLRPRS</sequence>
<dbReference type="RefSeq" id="WP_147892430.1">
    <property type="nucleotide sequence ID" value="NZ_VRTS01000010.1"/>
</dbReference>
<dbReference type="PANTHER" id="PTHR33303:SF2">
    <property type="entry name" value="COA-BINDING DOMAIN-CONTAINING PROTEIN"/>
    <property type="match status" value="1"/>
</dbReference>
<dbReference type="Proteomes" id="UP000321248">
    <property type="component" value="Unassembled WGS sequence"/>
</dbReference>
<comment type="caution">
    <text evidence="2">The sequence shown here is derived from an EMBL/GenBank/DDBJ whole genome shotgun (WGS) entry which is preliminary data.</text>
</comment>
<organism evidence="2 3">
    <name type="scientific">Alkalisalibacterium limincola</name>
    <dbReference type="NCBI Taxonomy" id="2699169"/>
    <lineage>
        <taxon>Bacteria</taxon>
        <taxon>Pseudomonadati</taxon>
        <taxon>Pseudomonadota</taxon>
        <taxon>Gammaproteobacteria</taxon>
        <taxon>Lysobacterales</taxon>
        <taxon>Lysobacteraceae</taxon>
        <taxon>Alkalisalibacterium</taxon>
    </lineage>
</organism>